<feature type="domain" description="FAT" evidence="16">
    <location>
        <begin position="1791"/>
        <end position="2417"/>
    </location>
</feature>
<evidence type="ECO:0000256" key="13">
    <source>
        <dbReference type="ARBA" id="ARBA00073111"/>
    </source>
</evidence>
<evidence type="ECO:0000256" key="14">
    <source>
        <dbReference type="SAM" id="Coils"/>
    </source>
</evidence>
<dbReference type="Gene3D" id="1.10.1070.11">
    <property type="entry name" value="Phosphatidylinositol 3-/4-kinase, catalytic domain"/>
    <property type="match status" value="1"/>
</dbReference>
<evidence type="ECO:0000256" key="7">
    <source>
        <dbReference type="ARBA" id="ARBA00022777"/>
    </source>
</evidence>
<dbReference type="SUPFAM" id="SSF48371">
    <property type="entry name" value="ARM repeat"/>
    <property type="match status" value="1"/>
</dbReference>
<feature type="domain" description="FATC" evidence="17">
    <location>
        <begin position="2856"/>
        <end position="2888"/>
    </location>
</feature>
<dbReference type="Pfam" id="PF02259">
    <property type="entry name" value="FAT"/>
    <property type="match status" value="1"/>
</dbReference>
<dbReference type="FunFam" id="3.30.1010.10:FF:000023">
    <property type="entry name" value="Serine/threonine-protein kinase ATM"/>
    <property type="match status" value="1"/>
</dbReference>
<evidence type="ECO:0000313" key="19">
    <source>
        <dbReference type="Proteomes" id="UP000075840"/>
    </source>
</evidence>
<dbReference type="InterPro" id="IPR014009">
    <property type="entry name" value="PIK_FAT"/>
</dbReference>
<proteinExistence type="predicted"/>
<dbReference type="EnsemblMetazoa" id="AARA018770-RA">
    <property type="protein sequence ID" value="AARA018770-PA"/>
    <property type="gene ID" value="AARA018770"/>
</dbReference>
<evidence type="ECO:0000259" key="15">
    <source>
        <dbReference type="PROSITE" id="PS50290"/>
    </source>
</evidence>
<accession>A0A8W7MUG6</accession>
<dbReference type="SMART" id="SM00146">
    <property type="entry name" value="PI3Kc"/>
    <property type="match status" value="1"/>
</dbReference>
<dbReference type="GO" id="GO:0005634">
    <property type="term" value="C:nucleus"/>
    <property type="evidence" value="ECO:0007669"/>
    <property type="project" value="UniProtKB-SubCell"/>
</dbReference>
<dbReference type="SUPFAM" id="SSF56112">
    <property type="entry name" value="Protein kinase-like (PK-like)"/>
    <property type="match status" value="1"/>
</dbReference>
<dbReference type="Pfam" id="PF00454">
    <property type="entry name" value="PI3_PI4_kinase"/>
    <property type="match status" value="1"/>
</dbReference>
<comment type="catalytic activity">
    <reaction evidence="11">
        <text>L-threonyl-[protein] + ATP = O-phospho-L-threonyl-[protein] + ADP + H(+)</text>
        <dbReference type="Rhea" id="RHEA:46608"/>
        <dbReference type="Rhea" id="RHEA-COMP:11060"/>
        <dbReference type="Rhea" id="RHEA-COMP:11605"/>
        <dbReference type="ChEBI" id="CHEBI:15378"/>
        <dbReference type="ChEBI" id="CHEBI:30013"/>
        <dbReference type="ChEBI" id="CHEBI:30616"/>
        <dbReference type="ChEBI" id="CHEBI:61977"/>
        <dbReference type="ChEBI" id="CHEBI:456216"/>
        <dbReference type="EC" id="2.7.11.1"/>
    </reaction>
</comment>
<dbReference type="Pfam" id="PF02260">
    <property type="entry name" value="FATC"/>
    <property type="match status" value="1"/>
</dbReference>
<keyword evidence="7" id="KW-0418">Kinase</keyword>
<dbReference type="GO" id="GO:0005524">
    <property type="term" value="F:ATP binding"/>
    <property type="evidence" value="ECO:0007669"/>
    <property type="project" value="UniProtKB-KW"/>
</dbReference>
<dbReference type="InterPro" id="IPR018936">
    <property type="entry name" value="PI3/4_kinase_CS"/>
</dbReference>
<evidence type="ECO:0000256" key="2">
    <source>
        <dbReference type="ARBA" id="ARBA00012513"/>
    </source>
</evidence>
<dbReference type="InterPro" id="IPR036940">
    <property type="entry name" value="PI3/4_kinase_cat_sf"/>
</dbReference>
<keyword evidence="14" id="KW-0175">Coiled coil</keyword>
<keyword evidence="3" id="KW-0723">Serine/threonine-protein kinase</keyword>
<dbReference type="InterPro" id="IPR044107">
    <property type="entry name" value="PIKKc_ATM"/>
</dbReference>
<evidence type="ECO:0000256" key="8">
    <source>
        <dbReference type="ARBA" id="ARBA00022840"/>
    </source>
</evidence>
<dbReference type="RefSeq" id="XP_040162653.1">
    <property type="nucleotide sequence ID" value="XM_040306719.1"/>
</dbReference>
<dbReference type="PROSITE" id="PS00916">
    <property type="entry name" value="PI3_4_KINASE_2"/>
    <property type="match status" value="1"/>
</dbReference>
<evidence type="ECO:0000256" key="1">
    <source>
        <dbReference type="ARBA" id="ARBA00004123"/>
    </source>
</evidence>
<dbReference type="InterPro" id="IPR016024">
    <property type="entry name" value="ARM-type_fold"/>
</dbReference>
<dbReference type="PROSITE" id="PS51189">
    <property type="entry name" value="FAT"/>
    <property type="match status" value="1"/>
</dbReference>
<evidence type="ECO:0000313" key="18">
    <source>
        <dbReference type="EnsemblMetazoa" id="AARA018770-PA"/>
    </source>
</evidence>
<dbReference type="EnsemblMetazoa" id="AARA018770-RB">
    <property type="protein sequence ID" value="AARA018770-PB"/>
    <property type="gene ID" value="AARA018770"/>
</dbReference>
<dbReference type="InterPro" id="IPR003151">
    <property type="entry name" value="PIK-rel_kinase_FAT"/>
</dbReference>
<evidence type="ECO:0000256" key="11">
    <source>
        <dbReference type="ARBA" id="ARBA00047899"/>
    </source>
</evidence>
<comment type="subcellular location">
    <subcellularLocation>
        <location evidence="1">Nucleus</location>
    </subcellularLocation>
</comment>
<dbReference type="PROSITE" id="PS50290">
    <property type="entry name" value="PI3_4_KINASE_3"/>
    <property type="match status" value="1"/>
</dbReference>
<evidence type="ECO:0000259" key="16">
    <source>
        <dbReference type="PROSITE" id="PS51189"/>
    </source>
</evidence>
<reference evidence="18" key="2">
    <citation type="submission" date="2022-08" db="UniProtKB">
        <authorList>
            <consortium name="EnsemblMetazoa"/>
        </authorList>
    </citation>
    <scope>IDENTIFICATION</scope>
    <source>
        <strain evidence="18">Dongola</strain>
    </source>
</reference>
<dbReference type="CDD" id="cd05171">
    <property type="entry name" value="PIKKc_ATM"/>
    <property type="match status" value="1"/>
</dbReference>
<name>A0A8W7MUG6_ANOAR</name>
<dbReference type="PANTHER" id="PTHR37079:SF4">
    <property type="entry name" value="SERINE_THREONINE-PROTEIN KINASE ATM"/>
    <property type="match status" value="1"/>
</dbReference>
<evidence type="ECO:0000256" key="6">
    <source>
        <dbReference type="ARBA" id="ARBA00022763"/>
    </source>
</evidence>
<dbReference type="RefSeq" id="XP_040162655.1">
    <property type="nucleotide sequence ID" value="XM_040306721.1"/>
</dbReference>
<sequence length="2888" mass="328601">MASSSSSSSSSSRMSVMDRDLCLLLVEMSSEKVTVRQKAFNKMSTILNNREDDFLDYMASDAFETQWCAVLDAAYHGIQKQSYANTAQVQSKNHDYVVVLHKLVELAMDRDAPQLPHSQLIGCFVRAINDQAMRDSFGVCFLHVLNKFVLCSKWCLTPVSYEHWKEILDCCFVILDSAHVPKHLAANCLSLAVVKFLANCSMQTLLADYLSRLIVHLRQAVNEKKSNVLCDLINIALYITEAIAVDCKTKIIAFLESLVPCTVKIYKEANLRKEQKAPLFRLMHLSLIMLYPGGKSHTLAKPLTRDGVQQVEDDEARRKTLREYHYILTSEMKARDQSSFFGSNEAPFADGFIDFAARLCYTVYWNEDNWKESSGEETAAKRNKQFNKLQSIMEMVGTAPNHLNLRWLYILSAVLDRYEAALTSDDYAQLLQLLCNVQPSLQSPHEHDAFYQCCSVLLAFEQKSTHRSLNTAAASGESIGELWAKMIAAAFRACTNTAARTCAKSNLLLQLLIRHRKYPNVGFLNGTVLEAFYTYAVEKTNLNVGTVLSILETVGNAECLGCVDGVLTKLLNYLYPQTRETQSKAILHAKERLSAKTLARISILCVVTTRCAMDETERHTYAVVHDTFYRERDGQLQTLEQRLRYHSLEELLALEQHKKEGIDAESPQGSARISYNINEPLFLRLCEVVSFDKHILPDGNDFLADGLACICDDLELYLEMLNILLLHAAYDEHQCTRSPLYKKVLLKFDLLNGGFERLLKNDAASTLNLIKTRNLAERLLAIFRGPYHPSVRKLLQQTEHTLIMRWAIGQISLKEGEDSQCVTVLQPDKLATEEQLQRCFLHVVAEYLQYEGPSLNEAHELLDRLELNVFCSLDLFYLFDLCRILLAQPSHEVVAVWVLRNLVDVCKNHYTNPDITEQIIDLYGSLTAFVSPYEDMIRNVTIVLYSFVKQCAKHTYSTELQVKILAQVKYLLRAYPQHIRTPTHQSIYNGLVPLLSSPSYRIKLEAVRNILHFMQLEWSHPDLSSVPCSFYEFQLHLYDQIQFEELLATDGGMELNDERMNVISGCLQLLLGIFRISFMLRRRALCDFVLLVQLGSVNDDKMANTIRLMRTSSDIDFCKLLQANLDTVLELWLTKGNRLLHFPFRLAGKIATIEEFIQLFKKNISFVLLCMQPERFEQFCKSIGVQQAEMVKSILPKCVSFLLPKYAKCEGMAPKYDAMASRMHKALAPIISTVDLKDYVSEIIKTLTHRLNDHVELGKLLEQDLPSCFVADLSLSKATYSTALEHLKQSVWGSQSFKYTLLSNLCLKNSSPIERTLTDVKRWLWAADEPEQKMVHLFQYTVFLDHLKEYIGQQKERAFKPYLVRDVVYFLCHLLSSFPALRLATLNSFGRFLEHVVASSDACELLSEHLHFIVSSLLEVENVDPASEISQKSLTLLRFLILQHSTAFASAIGKLNYLPKDERFDQLRLAISRQKTIGHENVLPREEIAALIELPNLRYEDLAALKIVLTTKKKDLKLLCDELSEQSTSSGASGESVLHRLVYTLLEVVRSSPFDKRSMEALRCLGEIGPIDLGTMLLKSDAETIAYDTINNSKEAIERCAAVLLNELNELLTNRNVPVANYASQVCYKMLYGKTFHALAAKLPTLHPFLGTSAEEIKLFTRTTGRSLSLRPMLANERIEYSAFVQQLSAALLSFLGNTMLKKLAEQETAFAEKLVPLLVQITIKQFEESIIDSIGSFINEFFNKFATIQNEVHNIFNDPKAIQLMLTIVECVRIHNQCFPQYKIAVNYLRIAQASQFCQAHFKAILYGDLWYREEEEQGKHDAKRHPELLNIMKSCHLAIGVNDAVKSFLNPIQERMEYYRLEQNYARCLVMQDASTPWSQDSTLDSAGTQNAILQTLKDSSLYGLARSLHVAPQQIDYECAWRLSDWNVLVDTDGGVAPNIPKRAPAAGSSALLLQSRSFERAHYKALKCLQLRDELAVESAIVAAQRAVSELFKLTSIESTKHIYHGLCRLRMLQQIEDFGEVHFSRQIDCEQDLLNRWREQDELPHSEFTLLETILSQRLSIFSTAGIRAKRKWVPPAVYSTLLLLIHESRLRGFVDCAVRNVVLIGKQELPANVQSVVMLENAQLNWSAGQPVLAKELAWEVMNSTKYTDPMVKGVACRLYGEFLAEGHSQEIKSLCSDYFQQAEKCVQFVLSRQTAAAAAGGEQKTSPGNVPASHRCFEVDRNFTVQHTVAKYADREFVRLTKFIRSQEWEARKTNLARMEVELVRLREETQRATDQRRKDLGRSLHFMQKNLQRDKKAAEEVEQNRWDYLNLALCYYLMYAKQSTIVSDMVIFRIMSLWLNNQENTSAKELIEESLLTIPSYKFIAVLPQLTPRVGLDSGVGALVQKALIRCALDHPHHTLPFVFAQLHAYKDQPDHETPTNDNRLMGVREVYKKLRKEPTLEQMLHQTERMNLALIELANKTLSNSPSFREYTMTKRDPLGQLEGLDLIHCPTVELPVLKTGNYRTHIVGIRRWDAKVIGVGGINAPKKLACLCLNGTKRTQLLKGKDDMRQDAVMQQVFGIMNILLRHDKETAHRKLSVRTYKVVPLSRQSGILEWCNNTMPIGAWLLTGHAKYRPQDLEPTAARKKFSNNAVAGMTLPKKLKNYEEICDKIRPVFRHYFLEQYLKPGVWFERQQNYIKSVAASSMIGYVLGIGDRHVQNILIDKLTGEVIHIDFGIAFEMGKNLPTPETVPFRLTRDIVDGMGISGVEGVFRKSCEKTLEVLRNNQTVILAILEVLLYDPLYSWNVLSNKKANRRQQQAFLSPSGDADEADGAVGGLPMDAANINVTAERTLMQVEEKLLGQEDNKYISVDGQVQMLIFNAMNKRNLCQVFAGWQPYL</sequence>
<protein>
    <recommendedName>
        <fullName evidence="13">Serine/threonine-protein kinase ATM</fullName>
        <ecNumber evidence="2">2.7.11.1</ecNumber>
    </recommendedName>
</protein>
<keyword evidence="9" id="KW-0539">Nucleus</keyword>
<dbReference type="SMART" id="SM01343">
    <property type="entry name" value="FATC"/>
    <property type="match status" value="1"/>
</dbReference>
<dbReference type="FunFam" id="1.10.1070.11:FF:000075">
    <property type="entry name" value="Non-specific serine/threonine protein kinase"/>
    <property type="match status" value="1"/>
</dbReference>
<dbReference type="GO" id="GO:0004674">
    <property type="term" value="F:protein serine/threonine kinase activity"/>
    <property type="evidence" value="ECO:0007669"/>
    <property type="project" value="UniProtKB-KW"/>
</dbReference>
<dbReference type="InterPro" id="IPR000403">
    <property type="entry name" value="PI3/4_kinase_cat_dom"/>
</dbReference>
<evidence type="ECO:0000256" key="12">
    <source>
        <dbReference type="ARBA" id="ARBA00048679"/>
    </source>
</evidence>
<dbReference type="PROSITE" id="PS00915">
    <property type="entry name" value="PI3_4_KINASE_1"/>
    <property type="match status" value="1"/>
</dbReference>
<keyword evidence="10" id="KW-0131">Cell cycle</keyword>
<keyword evidence="19" id="KW-1185">Reference proteome</keyword>
<keyword evidence="5" id="KW-0547">Nucleotide-binding</keyword>
<keyword evidence="4" id="KW-0808">Transferase</keyword>
<evidence type="ECO:0000256" key="5">
    <source>
        <dbReference type="ARBA" id="ARBA00022741"/>
    </source>
</evidence>
<dbReference type="CTD" id="41839"/>
<dbReference type="InterPro" id="IPR003152">
    <property type="entry name" value="FATC_dom"/>
</dbReference>
<dbReference type="InterPro" id="IPR011009">
    <property type="entry name" value="Kinase-like_dom_sf"/>
</dbReference>
<dbReference type="PROSITE" id="PS51190">
    <property type="entry name" value="FATC"/>
    <property type="match status" value="1"/>
</dbReference>
<feature type="coiled-coil region" evidence="14">
    <location>
        <begin position="2263"/>
        <end position="2312"/>
    </location>
</feature>
<keyword evidence="8" id="KW-0067">ATP-binding</keyword>
<dbReference type="InterPro" id="IPR038980">
    <property type="entry name" value="ATM_plant"/>
</dbReference>
<comment type="catalytic activity">
    <reaction evidence="12">
        <text>L-seryl-[protein] + ATP = O-phospho-L-seryl-[protein] + ADP + H(+)</text>
        <dbReference type="Rhea" id="RHEA:17989"/>
        <dbReference type="Rhea" id="RHEA-COMP:9863"/>
        <dbReference type="Rhea" id="RHEA-COMP:11604"/>
        <dbReference type="ChEBI" id="CHEBI:15378"/>
        <dbReference type="ChEBI" id="CHEBI:29999"/>
        <dbReference type="ChEBI" id="CHEBI:30616"/>
        <dbReference type="ChEBI" id="CHEBI:83421"/>
        <dbReference type="ChEBI" id="CHEBI:456216"/>
        <dbReference type="EC" id="2.7.11.1"/>
    </reaction>
</comment>
<dbReference type="RefSeq" id="XP_040162654.1">
    <property type="nucleotide sequence ID" value="XM_040306720.1"/>
</dbReference>
<dbReference type="KEGG" id="aara:120900113"/>
<evidence type="ECO:0000256" key="3">
    <source>
        <dbReference type="ARBA" id="ARBA00022527"/>
    </source>
</evidence>
<dbReference type="Proteomes" id="UP000075840">
    <property type="component" value="Unassembled WGS sequence"/>
</dbReference>
<dbReference type="GeneID" id="120900113"/>
<evidence type="ECO:0000259" key="17">
    <source>
        <dbReference type="PROSITE" id="PS51190"/>
    </source>
</evidence>
<evidence type="ECO:0000256" key="9">
    <source>
        <dbReference type="ARBA" id="ARBA00023242"/>
    </source>
</evidence>
<organism evidence="18 19">
    <name type="scientific">Anopheles arabiensis</name>
    <name type="common">Mosquito</name>
    <dbReference type="NCBI Taxonomy" id="7173"/>
    <lineage>
        <taxon>Eukaryota</taxon>
        <taxon>Metazoa</taxon>
        <taxon>Ecdysozoa</taxon>
        <taxon>Arthropoda</taxon>
        <taxon>Hexapoda</taxon>
        <taxon>Insecta</taxon>
        <taxon>Pterygota</taxon>
        <taxon>Neoptera</taxon>
        <taxon>Endopterygota</taxon>
        <taxon>Diptera</taxon>
        <taxon>Nematocera</taxon>
        <taxon>Culicoidea</taxon>
        <taxon>Culicidae</taxon>
        <taxon>Anophelinae</taxon>
        <taxon>Anopheles</taxon>
    </lineage>
</organism>
<feature type="domain" description="PI3K/PI4K catalytic" evidence="15">
    <location>
        <begin position="2522"/>
        <end position="2836"/>
    </location>
</feature>
<evidence type="ECO:0000256" key="4">
    <source>
        <dbReference type="ARBA" id="ARBA00022679"/>
    </source>
</evidence>
<keyword evidence="6" id="KW-0227">DNA damage</keyword>
<dbReference type="EC" id="2.7.11.1" evidence="2"/>
<reference evidence="19" key="1">
    <citation type="submission" date="2013-03" db="EMBL/GenBank/DDBJ databases">
        <title>The Genome Sequence of Anopheles arabiensis DONG5_A.</title>
        <authorList>
            <consortium name="The Broad Institute Genomics Platform"/>
            <person name="Neafsey D.E."/>
            <person name="Howell P."/>
            <person name="Walker B."/>
            <person name="Young S.K."/>
            <person name="Zeng Q."/>
            <person name="Gargeya S."/>
            <person name="Fitzgerald M."/>
            <person name="Haas B."/>
            <person name="Abouelleil A."/>
            <person name="Allen A.W."/>
            <person name="Alvarado L."/>
            <person name="Arachchi H.M."/>
            <person name="Berlin A.M."/>
            <person name="Chapman S.B."/>
            <person name="Gainer-Dewar J."/>
            <person name="Goldberg J."/>
            <person name="Griggs A."/>
            <person name="Gujja S."/>
            <person name="Hansen M."/>
            <person name="Howarth C."/>
            <person name="Imamovic A."/>
            <person name="Ireland A."/>
            <person name="Larimer J."/>
            <person name="McCowan C."/>
            <person name="Murphy C."/>
            <person name="Pearson M."/>
            <person name="Poon T.W."/>
            <person name="Priest M."/>
            <person name="Roberts A."/>
            <person name="Saif S."/>
            <person name="Shea T."/>
            <person name="Sisk P."/>
            <person name="Sykes S."/>
            <person name="Wortman J."/>
            <person name="Nusbaum C."/>
            <person name="Birren B."/>
        </authorList>
    </citation>
    <scope>NUCLEOTIDE SEQUENCE [LARGE SCALE GENOMIC DNA]</scope>
    <source>
        <strain evidence="19">Dongola</strain>
    </source>
</reference>
<dbReference type="PANTHER" id="PTHR37079">
    <property type="entry name" value="SERINE/THREONINE-PROTEIN KINASE ATM"/>
    <property type="match status" value="1"/>
</dbReference>
<dbReference type="EMBL" id="APCN01005749">
    <property type="status" value="NOT_ANNOTATED_CDS"/>
    <property type="molecule type" value="Genomic_DNA"/>
</dbReference>
<dbReference type="Gene3D" id="3.30.1010.10">
    <property type="entry name" value="Phosphatidylinositol 3-kinase Catalytic Subunit, Chain A, domain 4"/>
    <property type="match status" value="1"/>
</dbReference>
<dbReference type="GO" id="GO:0006281">
    <property type="term" value="P:DNA repair"/>
    <property type="evidence" value="ECO:0007669"/>
    <property type="project" value="InterPro"/>
</dbReference>
<evidence type="ECO:0000256" key="10">
    <source>
        <dbReference type="ARBA" id="ARBA00023306"/>
    </source>
</evidence>
<dbReference type="RefSeq" id="XP_040162656.1">
    <property type="nucleotide sequence ID" value="XM_040306722.1"/>
</dbReference>